<proteinExistence type="predicted"/>
<organism evidence="2 3">
    <name type="scientific">Pleuronectes platessa</name>
    <name type="common">European plaice</name>
    <dbReference type="NCBI Taxonomy" id="8262"/>
    <lineage>
        <taxon>Eukaryota</taxon>
        <taxon>Metazoa</taxon>
        <taxon>Chordata</taxon>
        <taxon>Craniata</taxon>
        <taxon>Vertebrata</taxon>
        <taxon>Euteleostomi</taxon>
        <taxon>Actinopterygii</taxon>
        <taxon>Neopterygii</taxon>
        <taxon>Teleostei</taxon>
        <taxon>Neoteleostei</taxon>
        <taxon>Acanthomorphata</taxon>
        <taxon>Carangaria</taxon>
        <taxon>Pleuronectiformes</taxon>
        <taxon>Pleuronectoidei</taxon>
        <taxon>Pleuronectidae</taxon>
        <taxon>Pleuronectes</taxon>
    </lineage>
</organism>
<evidence type="ECO:0000256" key="1">
    <source>
        <dbReference type="SAM" id="MobiDB-lite"/>
    </source>
</evidence>
<evidence type="ECO:0000313" key="2">
    <source>
        <dbReference type="EMBL" id="CAB1412722.1"/>
    </source>
</evidence>
<gene>
    <name evidence="2" type="ORF">PLEPLA_LOCUS416</name>
</gene>
<feature type="compositionally biased region" description="Basic residues" evidence="1">
    <location>
        <begin position="58"/>
        <end position="67"/>
    </location>
</feature>
<protein>
    <submittedName>
        <fullName evidence="2">Uncharacterized protein</fullName>
    </submittedName>
</protein>
<dbReference type="Proteomes" id="UP001153269">
    <property type="component" value="Unassembled WGS sequence"/>
</dbReference>
<name>A0A9N7TGU4_PLEPL</name>
<accession>A0A9N7TGU4</accession>
<sequence length="179" mass="19451">MIKQQWSLKLAHKSLASRVPSSVCATQTHSSCAFTHEPVSKRVIPAPLHVEPQPEKRLKPKQSKRRSLNFSVGDRRRDEEEEEEEDSPLQLVSVAQSVRLLVKVKTSPLAAPSRFSVALRGGCAHRAVASICGGTILLSMPLLRGGGVGGGQPLQPDRVMARCSGATALTRSSNRNLWN</sequence>
<keyword evidence="3" id="KW-1185">Reference proteome</keyword>
<comment type="caution">
    <text evidence="2">The sequence shown here is derived from an EMBL/GenBank/DDBJ whole genome shotgun (WGS) entry which is preliminary data.</text>
</comment>
<dbReference type="EMBL" id="CADEAL010000015">
    <property type="protein sequence ID" value="CAB1412722.1"/>
    <property type="molecule type" value="Genomic_DNA"/>
</dbReference>
<reference evidence="2" key="1">
    <citation type="submission" date="2020-03" db="EMBL/GenBank/DDBJ databases">
        <authorList>
            <person name="Weist P."/>
        </authorList>
    </citation>
    <scope>NUCLEOTIDE SEQUENCE</scope>
</reference>
<dbReference type="AlphaFoldDB" id="A0A9N7TGU4"/>
<feature type="region of interest" description="Disordered" evidence="1">
    <location>
        <begin position="44"/>
        <end position="89"/>
    </location>
</feature>
<evidence type="ECO:0000313" key="3">
    <source>
        <dbReference type="Proteomes" id="UP001153269"/>
    </source>
</evidence>